<evidence type="ECO:0000259" key="10">
    <source>
        <dbReference type="Pfam" id="PF12949"/>
    </source>
</evidence>
<evidence type="ECO:0000313" key="11">
    <source>
        <dbReference type="EMBL" id="KAE9975619.1"/>
    </source>
</evidence>
<dbReference type="GO" id="GO:0034399">
    <property type="term" value="C:nuclear periphery"/>
    <property type="evidence" value="ECO:0007669"/>
    <property type="project" value="TreeGrafter"/>
</dbReference>
<dbReference type="InterPro" id="IPR044780">
    <property type="entry name" value="Heh2/Src1"/>
</dbReference>
<dbReference type="InterPro" id="IPR011015">
    <property type="entry name" value="LEM/LEM-like_dom_sf"/>
</dbReference>
<name>A0A8H3UVN3_VENIN</name>
<sequence length="681" mass="75571">MDDLDYLEPGFDPNSLTVPKLRNVLVTHDVTYPSNAKKPQLVQLFNEEVAPKANILLSARRRLKPSSKGIVDVPSSQASSVDEEYEQPPTTTRRSTGRRRTRASPTEDFDATLQPPPEPSTSRRRTTVKHTPSSDAEPEVRPAARRTRHSATPAIKVEDFEPEGWIRPAADSPFTSENPFQSGSSPPQEPRGGRRKTLDASDAREKRKSMASRRRTEGPKLKHDGHTEPPVSSHFNVPILRRKKEEEQELVPAGEEFTPEEAQEIAEQQQNGTLAVVPRRKKKGGSGGLAVGALTLSVMLAAVGFAYRNEKIEVGYCGVGRDPSSDLQGITIPEWAQVICQPCPPHAICSPLLVTACETDFMLKPHPLSLAGLVPLPPTCEPDSEKSQRVAVVSRRGVERLREQNAAHECNEPLKGEIKPPTSPFISEQELKATLSSKKSKRMSQEEFDALWEPAIGEMLSRDEIEHKDEGGIRVLRSTSLANQPLLCALRQSIRATLVRYLWIIAITVFSLIAVPSTKLYLTASRSTEETAKKLAEMALDRLSTQASLHASDPEAYPEPYISMSHLRDDVLRNEFSAKRRAKLWERVQVKVEGNSNCRPMVREGKHGDVSRVWEWIGAVQAIEGVEGPDSGKPPGSRRQSARFGNIANSPHSEYSTVPEVKKVKGEMGEVRKWDEGRPIY</sequence>
<keyword evidence="2" id="KW-0597">Phosphoprotein</keyword>
<feature type="transmembrane region" description="Helical" evidence="8">
    <location>
        <begin position="288"/>
        <end position="307"/>
    </location>
</feature>
<feature type="domain" description="Man1/Src1-like C-terminal" evidence="9">
    <location>
        <begin position="296"/>
        <end position="618"/>
    </location>
</feature>
<keyword evidence="6" id="KW-0539">Nucleus</keyword>
<keyword evidence="12" id="KW-1185">Reference proteome</keyword>
<evidence type="ECO:0008006" key="13">
    <source>
        <dbReference type="Google" id="ProtNLM"/>
    </source>
</evidence>
<reference evidence="11 12" key="1">
    <citation type="submission" date="2019-07" db="EMBL/GenBank/DDBJ databases">
        <title>Venturia inaequalis Genome Resource.</title>
        <authorList>
            <person name="Lichtner F.J."/>
        </authorList>
    </citation>
    <scope>NUCLEOTIDE SEQUENCE [LARGE SCALE GENOMIC DNA]</scope>
    <source>
        <strain evidence="11 12">DMI_063113</strain>
    </source>
</reference>
<dbReference type="InterPro" id="IPR041885">
    <property type="entry name" value="MAN1_winged_helix_dom"/>
</dbReference>
<keyword evidence="5 8" id="KW-0472">Membrane</keyword>
<keyword evidence="4 8" id="KW-1133">Transmembrane helix</keyword>
<evidence type="ECO:0000256" key="6">
    <source>
        <dbReference type="ARBA" id="ARBA00023242"/>
    </source>
</evidence>
<protein>
    <recommendedName>
        <fullName evidence="13">Sister chromatid separation protein</fullName>
    </recommendedName>
</protein>
<dbReference type="EMBL" id="WNWR01000523">
    <property type="protein sequence ID" value="KAE9975619.1"/>
    <property type="molecule type" value="Genomic_DNA"/>
</dbReference>
<keyword evidence="3 8" id="KW-0812">Transmembrane</keyword>
<dbReference type="GO" id="GO:0005637">
    <property type="term" value="C:nuclear inner membrane"/>
    <property type="evidence" value="ECO:0007669"/>
    <property type="project" value="UniProtKB-SubCell"/>
</dbReference>
<comment type="caution">
    <text evidence="11">The sequence shown here is derived from an EMBL/GenBank/DDBJ whole genome shotgun (WGS) entry which is preliminary data.</text>
</comment>
<evidence type="ECO:0000256" key="1">
    <source>
        <dbReference type="ARBA" id="ARBA00004540"/>
    </source>
</evidence>
<dbReference type="InterPro" id="IPR025856">
    <property type="entry name" value="HeH/LEM_domain"/>
</dbReference>
<dbReference type="CDD" id="cd12935">
    <property type="entry name" value="LEM_like"/>
    <property type="match status" value="1"/>
</dbReference>
<evidence type="ECO:0000259" key="9">
    <source>
        <dbReference type="Pfam" id="PF09402"/>
    </source>
</evidence>
<comment type="subcellular location">
    <subcellularLocation>
        <location evidence="1">Nucleus inner membrane</location>
    </subcellularLocation>
</comment>
<dbReference type="Gene3D" id="1.10.10.1180">
    <property type="entry name" value="MAN1, winged-helix domain"/>
    <property type="match status" value="1"/>
</dbReference>
<evidence type="ECO:0000256" key="8">
    <source>
        <dbReference type="SAM" id="Phobius"/>
    </source>
</evidence>
<evidence type="ECO:0000256" key="2">
    <source>
        <dbReference type="ARBA" id="ARBA00022553"/>
    </source>
</evidence>
<feature type="compositionally biased region" description="Polar residues" evidence="7">
    <location>
        <begin position="647"/>
        <end position="656"/>
    </location>
</feature>
<feature type="compositionally biased region" description="Polar residues" evidence="7">
    <location>
        <begin position="173"/>
        <end position="186"/>
    </location>
</feature>
<evidence type="ECO:0000313" key="12">
    <source>
        <dbReference type="Proteomes" id="UP000490939"/>
    </source>
</evidence>
<dbReference type="AlphaFoldDB" id="A0A8H3UVN3"/>
<dbReference type="Gene3D" id="1.10.720.40">
    <property type="match status" value="1"/>
</dbReference>
<evidence type="ECO:0000256" key="7">
    <source>
        <dbReference type="SAM" id="MobiDB-lite"/>
    </source>
</evidence>
<evidence type="ECO:0000256" key="4">
    <source>
        <dbReference type="ARBA" id="ARBA00022989"/>
    </source>
</evidence>
<feature type="compositionally biased region" description="Basic and acidic residues" evidence="7">
    <location>
        <begin position="214"/>
        <end position="227"/>
    </location>
</feature>
<feature type="domain" description="HeH/LEM" evidence="10">
    <location>
        <begin position="13"/>
        <end position="47"/>
    </location>
</feature>
<dbReference type="PANTHER" id="PTHR47808">
    <property type="entry name" value="INNER NUCLEAR MEMBRANE PROTEIN HEH2-RELATED"/>
    <property type="match status" value="1"/>
</dbReference>
<dbReference type="PANTHER" id="PTHR47808:SF2">
    <property type="entry name" value="LEM DOMAIN-CONTAINING PROTEIN 2"/>
    <property type="match status" value="1"/>
</dbReference>
<dbReference type="GO" id="GO:0005783">
    <property type="term" value="C:endoplasmic reticulum"/>
    <property type="evidence" value="ECO:0007669"/>
    <property type="project" value="TreeGrafter"/>
</dbReference>
<dbReference type="InterPro" id="IPR018996">
    <property type="entry name" value="Man1/Src1-like_C"/>
</dbReference>
<feature type="region of interest" description="Disordered" evidence="7">
    <location>
        <begin position="65"/>
        <end position="248"/>
    </location>
</feature>
<feature type="region of interest" description="Disordered" evidence="7">
    <location>
        <begin position="625"/>
        <end position="658"/>
    </location>
</feature>
<dbReference type="Pfam" id="PF09402">
    <property type="entry name" value="MSC"/>
    <property type="match status" value="1"/>
</dbReference>
<feature type="transmembrane region" description="Helical" evidence="8">
    <location>
        <begin position="501"/>
        <end position="522"/>
    </location>
</feature>
<evidence type="ECO:0000256" key="5">
    <source>
        <dbReference type="ARBA" id="ARBA00023136"/>
    </source>
</evidence>
<organism evidence="11 12">
    <name type="scientific">Venturia inaequalis</name>
    <name type="common">Apple scab fungus</name>
    <dbReference type="NCBI Taxonomy" id="5025"/>
    <lineage>
        <taxon>Eukaryota</taxon>
        <taxon>Fungi</taxon>
        <taxon>Dikarya</taxon>
        <taxon>Ascomycota</taxon>
        <taxon>Pezizomycotina</taxon>
        <taxon>Dothideomycetes</taxon>
        <taxon>Pleosporomycetidae</taxon>
        <taxon>Venturiales</taxon>
        <taxon>Venturiaceae</taxon>
        <taxon>Venturia</taxon>
    </lineage>
</organism>
<feature type="compositionally biased region" description="Basic and acidic residues" evidence="7">
    <location>
        <begin position="196"/>
        <end position="205"/>
    </location>
</feature>
<proteinExistence type="predicted"/>
<dbReference type="Proteomes" id="UP000490939">
    <property type="component" value="Unassembled WGS sequence"/>
</dbReference>
<accession>A0A8H3UVN3</accession>
<dbReference type="GO" id="GO:0003682">
    <property type="term" value="F:chromatin binding"/>
    <property type="evidence" value="ECO:0007669"/>
    <property type="project" value="InterPro"/>
</dbReference>
<dbReference type="Pfam" id="PF12949">
    <property type="entry name" value="HeH"/>
    <property type="match status" value="1"/>
</dbReference>
<dbReference type="GO" id="GO:0071763">
    <property type="term" value="P:nuclear membrane organization"/>
    <property type="evidence" value="ECO:0007669"/>
    <property type="project" value="TreeGrafter"/>
</dbReference>
<evidence type="ECO:0000256" key="3">
    <source>
        <dbReference type="ARBA" id="ARBA00022692"/>
    </source>
</evidence>
<gene>
    <name evidence="11" type="ORF">EG327_008408</name>
</gene>